<dbReference type="PROSITE" id="PS51257">
    <property type="entry name" value="PROKAR_LIPOPROTEIN"/>
    <property type="match status" value="1"/>
</dbReference>
<protein>
    <recommendedName>
        <fullName evidence="4">SnoaL-like domain-containing protein</fullName>
    </recommendedName>
</protein>
<keyword evidence="1" id="KW-0732">Signal</keyword>
<dbReference type="EMBL" id="RJUF01000066">
    <property type="protein sequence ID" value="MCP9764119.1"/>
    <property type="molecule type" value="Genomic_DNA"/>
</dbReference>
<dbReference type="Proteomes" id="UP001204144">
    <property type="component" value="Unassembled WGS sequence"/>
</dbReference>
<evidence type="ECO:0008006" key="4">
    <source>
        <dbReference type="Google" id="ProtNLM"/>
    </source>
</evidence>
<name>A0AAE3H2Y9_9BACT</name>
<evidence type="ECO:0000313" key="3">
    <source>
        <dbReference type="Proteomes" id="UP001204144"/>
    </source>
</evidence>
<proteinExistence type="predicted"/>
<sequence>MKLIFKNCIVLAATIFLASCNTKTETKTITSATELNETFKSITRQENLDFYKKDLQAWSKHFLHSNSVYWICVEDDVTLRATGWDDLNQFVSQWMKENPTPDSDTLLKQDTIDDFQVELSNGLAFVRYKKNHMMPDGKVKVLLESRTFKLVENDWKILGMTSAPGYATPKSTSNVFIHNDVQK</sequence>
<evidence type="ECO:0000313" key="2">
    <source>
        <dbReference type="EMBL" id="MCP9764119.1"/>
    </source>
</evidence>
<keyword evidence="3" id="KW-1185">Reference proteome</keyword>
<dbReference type="AlphaFoldDB" id="A0AAE3H2Y9"/>
<feature type="chain" id="PRO_5042265770" description="SnoaL-like domain-containing protein" evidence="1">
    <location>
        <begin position="19"/>
        <end position="183"/>
    </location>
</feature>
<dbReference type="Gene3D" id="3.10.450.50">
    <property type="match status" value="1"/>
</dbReference>
<dbReference type="RefSeq" id="WP_255037872.1">
    <property type="nucleotide sequence ID" value="NZ_RJUF01000066.1"/>
</dbReference>
<reference evidence="2 3" key="1">
    <citation type="submission" date="2018-11" db="EMBL/GenBank/DDBJ databases">
        <title>Novel bacteria species description.</title>
        <authorList>
            <person name="Han J.-H."/>
        </authorList>
    </citation>
    <scope>NUCLEOTIDE SEQUENCE [LARGE SCALE GENOMIC DNA]</scope>
    <source>
        <strain evidence="2 3">KCTC23259</strain>
    </source>
</reference>
<feature type="signal peptide" evidence="1">
    <location>
        <begin position="1"/>
        <end position="18"/>
    </location>
</feature>
<organism evidence="2 3">
    <name type="scientific">Lacihabitans soyangensis</name>
    <dbReference type="NCBI Taxonomy" id="869394"/>
    <lineage>
        <taxon>Bacteria</taxon>
        <taxon>Pseudomonadati</taxon>
        <taxon>Bacteroidota</taxon>
        <taxon>Cytophagia</taxon>
        <taxon>Cytophagales</taxon>
        <taxon>Leadbetterellaceae</taxon>
        <taxon>Lacihabitans</taxon>
    </lineage>
</organism>
<comment type="caution">
    <text evidence="2">The sequence shown here is derived from an EMBL/GenBank/DDBJ whole genome shotgun (WGS) entry which is preliminary data.</text>
</comment>
<evidence type="ECO:0000256" key="1">
    <source>
        <dbReference type="SAM" id="SignalP"/>
    </source>
</evidence>
<gene>
    <name evidence="2" type="ORF">EGI31_14290</name>
</gene>
<accession>A0AAE3H2Y9</accession>